<dbReference type="Proteomes" id="UP001497535">
    <property type="component" value="Unassembled WGS sequence"/>
</dbReference>
<evidence type="ECO:0000313" key="2">
    <source>
        <dbReference type="Proteomes" id="UP001497535"/>
    </source>
</evidence>
<accession>A0ACB0YCR0</accession>
<sequence>MTTTYFVLTFVNLWHKKFTQVALTTTSKETDRRKRTSSRSAKKSLVSSSTGRK</sequence>
<organism evidence="1 2">
    <name type="scientific">Meloidogyne enterolobii</name>
    <name type="common">Root-knot nematode worm</name>
    <name type="synonym">Meloidogyne mayaguensis</name>
    <dbReference type="NCBI Taxonomy" id="390850"/>
    <lineage>
        <taxon>Eukaryota</taxon>
        <taxon>Metazoa</taxon>
        <taxon>Ecdysozoa</taxon>
        <taxon>Nematoda</taxon>
        <taxon>Chromadorea</taxon>
        <taxon>Rhabditida</taxon>
        <taxon>Tylenchina</taxon>
        <taxon>Tylenchomorpha</taxon>
        <taxon>Tylenchoidea</taxon>
        <taxon>Meloidogynidae</taxon>
        <taxon>Meloidogyninae</taxon>
        <taxon>Meloidogyne</taxon>
    </lineage>
</organism>
<name>A0ACB0YCR0_MELEN</name>
<keyword evidence="2" id="KW-1185">Reference proteome</keyword>
<proteinExistence type="predicted"/>
<evidence type="ECO:0000313" key="1">
    <source>
        <dbReference type="EMBL" id="CAK5041222.1"/>
    </source>
</evidence>
<dbReference type="EMBL" id="CAVMJV010000010">
    <property type="protein sequence ID" value="CAK5041222.1"/>
    <property type="molecule type" value="Genomic_DNA"/>
</dbReference>
<gene>
    <name evidence="1" type="ORF">MENTE1834_LOCUS10455</name>
</gene>
<comment type="caution">
    <text evidence="1">The sequence shown here is derived from an EMBL/GenBank/DDBJ whole genome shotgun (WGS) entry which is preliminary data.</text>
</comment>
<protein>
    <submittedName>
        <fullName evidence="1">Uncharacterized protein</fullName>
    </submittedName>
</protein>
<reference evidence="1" key="1">
    <citation type="submission" date="2023-11" db="EMBL/GenBank/DDBJ databases">
        <authorList>
            <person name="Poullet M."/>
        </authorList>
    </citation>
    <scope>NUCLEOTIDE SEQUENCE</scope>
    <source>
        <strain evidence="1">E1834</strain>
    </source>
</reference>